<organism evidence="1 2">
    <name type="scientific">Dyadobacter flavalbus</name>
    <dbReference type="NCBI Taxonomy" id="2579942"/>
    <lineage>
        <taxon>Bacteria</taxon>
        <taxon>Pseudomonadati</taxon>
        <taxon>Bacteroidota</taxon>
        <taxon>Cytophagia</taxon>
        <taxon>Cytophagales</taxon>
        <taxon>Spirosomataceae</taxon>
        <taxon>Dyadobacter</taxon>
    </lineage>
</organism>
<name>A0A5M8QXJ8_9BACT</name>
<reference evidence="1 2" key="1">
    <citation type="submission" date="2019-05" db="EMBL/GenBank/DDBJ databases">
        <authorList>
            <person name="Qu J.-H."/>
        </authorList>
    </citation>
    <scope>NUCLEOTIDE SEQUENCE [LARGE SCALE GENOMIC DNA]</scope>
    <source>
        <strain evidence="1 2">NS28</strain>
    </source>
</reference>
<dbReference type="Pfam" id="PF19265">
    <property type="entry name" value="DUF5908"/>
    <property type="match status" value="1"/>
</dbReference>
<accession>A0A5M8QXJ8</accession>
<keyword evidence="2" id="KW-1185">Reference proteome</keyword>
<evidence type="ECO:0000313" key="2">
    <source>
        <dbReference type="Proteomes" id="UP000323994"/>
    </source>
</evidence>
<dbReference type="InterPro" id="IPR045459">
    <property type="entry name" value="DUF5908"/>
</dbReference>
<protein>
    <submittedName>
        <fullName evidence="1">Uncharacterized protein</fullName>
    </submittedName>
</protein>
<dbReference type="RefSeq" id="WP_139012656.1">
    <property type="nucleotide sequence ID" value="NZ_VBSN01000038.1"/>
</dbReference>
<gene>
    <name evidence="1" type="ORF">FEM33_14195</name>
</gene>
<dbReference type="AlphaFoldDB" id="A0A5M8QXJ8"/>
<comment type="caution">
    <text evidence="1">The sequence shown here is derived from an EMBL/GenBank/DDBJ whole genome shotgun (WGS) entry which is preliminary data.</text>
</comment>
<sequence>MPIEIRELIIRATVDNHTGNKNTNAPELAAQNGLDSRQEDRIVARCMEQVMEYLRMQSER</sequence>
<dbReference type="OrthoDB" id="5570459at2"/>
<dbReference type="EMBL" id="VBSN01000038">
    <property type="protein sequence ID" value="KAA6439406.1"/>
    <property type="molecule type" value="Genomic_DNA"/>
</dbReference>
<evidence type="ECO:0000313" key="1">
    <source>
        <dbReference type="EMBL" id="KAA6439406.1"/>
    </source>
</evidence>
<dbReference type="Proteomes" id="UP000323994">
    <property type="component" value="Unassembled WGS sequence"/>
</dbReference>
<proteinExistence type="predicted"/>